<reference evidence="2 3" key="1">
    <citation type="submission" date="2020-08" db="EMBL/GenBank/DDBJ databases">
        <title>A Genomic Blueprint of the Chicken Gut Microbiome.</title>
        <authorList>
            <person name="Gilroy R."/>
            <person name="Ravi A."/>
            <person name="Getino M."/>
            <person name="Pursley I."/>
            <person name="Horton D.L."/>
            <person name="Alikhan N.-F."/>
            <person name="Baker D."/>
            <person name="Gharbi K."/>
            <person name="Hall N."/>
            <person name="Watson M."/>
            <person name="Adriaenssens E.M."/>
            <person name="Foster-Nyarko E."/>
            <person name="Jarju S."/>
            <person name="Secka A."/>
            <person name="Antonio M."/>
            <person name="Oren A."/>
            <person name="Chaudhuri R."/>
            <person name="La Ragione R.M."/>
            <person name="Hildebrand F."/>
            <person name="Pallen M.J."/>
        </authorList>
    </citation>
    <scope>NUCLEOTIDE SEQUENCE [LARGE SCALE GENOMIC DNA]</scope>
    <source>
        <strain evidence="2 3">Sa1YVA6</strain>
    </source>
</reference>
<dbReference type="Pfam" id="PF05949">
    <property type="entry name" value="DUF881"/>
    <property type="match status" value="1"/>
</dbReference>
<evidence type="ECO:0000256" key="1">
    <source>
        <dbReference type="ARBA" id="ARBA00009108"/>
    </source>
</evidence>
<dbReference type="PANTHER" id="PTHR37313">
    <property type="entry name" value="UPF0749 PROTEIN RV1825"/>
    <property type="match status" value="1"/>
</dbReference>
<dbReference type="Proteomes" id="UP000600565">
    <property type="component" value="Unassembled WGS sequence"/>
</dbReference>
<accession>A0ABR8XI99</accession>
<evidence type="ECO:0000313" key="2">
    <source>
        <dbReference type="EMBL" id="MBD8031656.1"/>
    </source>
</evidence>
<comment type="caution">
    <text evidence="2">The sequence shown here is derived from an EMBL/GenBank/DDBJ whole genome shotgun (WGS) entry which is preliminary data.</text>
</comment>
<name>A0ABR8XI99_9BACL</name>
<sequence>MTKKMYRNITMISFIIGFMLAVQYNTVQSPAERNTVDIWEIRQQLSVEQERHSELLTAISDLSDTVSKYEDAEFNNPEILLEQTVDNLKESAGILPTRGPGLTLTIEPSQELMNFGYEIKPVSPELLIRLINDLYRSNAQAIEIDDKRLTYNTAIRDINGKTTVNSEPIEDTNIEINVITPTYEQAEKLKNHLLASSFQDEFYIDNLVLTIHEAEKNVRINSVVTVQKSNYLSEK</sequence>
<dbReference type="RefSeq" id="WP_191702296.1">
    <property type="nucleotide sequence ID" value="NZ_JACSPW010000001.1"/>
</dbReference>
<proteinExistence type="inferred from homology"/>
<dbReference type="EMBL" id="JACSPW010000001">
    <property type="protein sequence ID" value="MBD8031656.1"/>
    <property type="molecule type" value="Genomic_DNA"/>
</dbReference>
<comment type="similarity">
    <text evidence="1">Belongs to the UPF0749 family.</text>
</comment>
<protein>
    <submittedName>
        <fullName evidence="2">DUF881 domain-containing protein</fullName>
    </submittedName>
</protein>
<dbReference type="InterPro" id="IPR010273">
    <property type="entry name" value="DUF881"/>
</dbReference>
<dbReference type="PANTHER" id="PTHR37313:SF2">
    <property type="entry name" value="UPF0749 PROTEIN YLXX"/>
    <property type="match status" value="1"/>
</dbReference>
<gene>
    <name evidence="2" type="ORF">H9632_01155</name>
</gene>
<organism evidence="2 3">
    <name type="scientific">Solibacillus merdavium</name>
    <dbReference type="NCBI Taxonomy" id="2762218"/>
    <lineage>
        <taxon>Bacteria</taxon>
        <taxon>Bacillati</taxon>
        <taxon>Bacillota</taxon>
        <taxon>Bacilli</taxon>
        <taxon>Bacillales</taxon>
        <taxon>Caryophanaceae</taxon>
        <taxon>Solibacillus</taxon>
    </lineage>
</organism>
<dbReference type="Gene3D" id="3.30.70.1880">
    <property type="entry name" value="Protein of unknown function DUF881"/>
    <property type="match status" value="1"/>
</dbReference>
<evidence type="ECO:0000313" key="3">
    <source>
        <dbReference type="Proteomes" id="UP000600565"/>
    </source>
</evidence>
<keyword evidence="3" id="KW-1185">Reference proteome</keyword>